<comment type="function">
    <text evidence="8">Ligates lysine onto the cytidine present at position 34 of the AUA codon-specific tRNA(Ile) that contains the anticodon CAU, in an ATP-dependent manner. Cytidine is converted to lysidine, thus changing the amino acid specificity of the tRNA from methionine to isoleucine.</text>
</comment>
<evidence type="ECO:0000313" key="10">
    <source>
        <dbReference type="EMBL" id="OUL58398.1"/>
    </source>
</evidence>
<comment type="caution">
    <text evidence="10">The sequence shown here is derived from an EMBL/GenBank/DDBJ whole genome shotgun (WGS) entry which is preliminary data.</text>
</comment>
<dbReference type="Proteomes" id="UP000194841">
    <property type="component" value="Unassembled WGS sequence"/>
</dbReference>
<dbReference type="GO" id="GO:0006400">
    <property type="term" value="P:tRNA modification"/>
    <property type="evidence" value="ECO:0007669"/>
    <property type="project" value="UniProtKB-UniRule"/>
</dbReference>
<dbReference type="EMBL" id="MWPV01000002">
    <property type="protein sequence ID" value="OUL58398.1"/>
    <property type="molecule type" value="Genomic_DNA"/>
</dbReference>
<dbReference type="HAMAP" id="MF_01161">
    <property type="entry name" value="tRNA_Ile_lys_synt"/>
    <property type="match status" value="1"/>
</dbReference>
<feature type="domain" description="Lysidine-tRNA(Ile) synthetase C-terminal" evidence="9">
    <location>
        <begin position="358"/>
        <end position="431"/>
    </location>
</feature>
<dbReference type="GO" id="GO:0005524">
    <property type="term" value="F:ATP binding"/>
    <property type="evidence" value="ECO:0007669"/>
    <property type="project" value="UniProtKB-UniRule"/>
</dbReference>
<evidence type="ECO:0000256" key="3">
    <source>
        <dbReference type="ARBA" id="ARBA00022598"/>
    </source>
</evidence>
<name>A0A244CS46_PSEDV</name>
<dbReference type="InterPro" id="IPR012094">
    <property type="entry name" value="tRNA_Ile_lys_synt"/>
</dbReference>
<dbReference type="EC" id="6.3.4.19" evidence="8"/>
<evidence type="ECO:0000256" key="2">
    <source>
        <dbReference type="ARBA" id="ARBA00022490"/>
    </source>
</evidence>
<dbReference type="CDD" id="cd01992">
    <property type="entry name" value="TilS_N"/>
    <property type="match status" value="1"/>
</dbReference>
<dbReference type="SUPFAM" id="SSF52402">
    <property type="entry name" value="Adenine nucleotide alpha hydrolases-like"/>
    <property type="match status" value="1"/>
</dbReference>
<evidence type="ECO:0000313" key="11">
    <source>
        <dbReference type="Proteomes" id="UP000194841"/>
    </source>
</evidence>
<dbReference type="InterPro" id="IPR011063">
    <property type="entry name" value="TilS/TtcA_N"/>
</dbReference>
<dbReference type="InterPro" id="IPR012796">
    <property type="entry name" value="Lysidine-tRNA-synth_C"/>
</dbReference>
<dbReference type="InterPro" id="IPR012795">
    <property type="entry name" value="tRNA_Ile_lys_synt_N"/>
</dbReference>
<dbReference type="InterPro" id="IPR015262">
    <property type="entry name" value="tRNA_Ile_lys_synt_subst-bd"/>
</dbReference>
<dbReference type="Pfam" id="PF01171">
    <property type="entry name" value="ATP_bind_3"/>
    <property type="match status" value="1"/>
</dbReference>
<keyword evidence="4 8" id="KW-0819">tRNA processing</keyword>
<keyword evidence="11" id="KW-1185">Reference proteome</keyword>
<keyword evidence="3 8" id="KW-0436">Ligase</keyword>
<evidence type="ECO:0000259" key="9">
    <source>
        <dbReference type="SMART" id="SM00977"/>
    </source>
</evidence>
<dbReference type="PANTHER" id="PTHR43033">
    <property type="entry name" value="TRNA(ILE)-LYSIDINE SYNTHASE-RELATED"/>
    <property type="match status" value="1"/>
</dbReference>
<dbReference type="RefSeq" id="WP_086743702.1">
    <property type="nucleotide sequence ID" value="NZ_MWPV01000002.1"/>
</dbReference>
<protein>
    <recommendedName>
        <fullName evidence="8">tRNA(Ile)-lysidine synthase</fullName>
        <ecNumber evidence="8">6.3.4.19</ecNumber>
    </recommendedName>
    <alternativeName>
        <fullName evidence="8">tRNA(Ile)-2-lysyl-cytidine synthase</fullName>
    </alternativeName>
    <alternativeName>
        <fullName evidence="8">tRNA(Ile)-lysidine synthetase</fullName>
    </alternativeName>
</protein>
<keyword evidence="2 8" id="KW-0963">Cytoplasm</keyword>
<evidence type="ECO:0000256" key="7">
    <source>
        <dbReference type="ARBA" id="ARBA00048539"/>
    </source>
</evidence>
<keyword evidence="6 8" id="KW-0067">ATP-binding</keyword>
<proteinExistence type="inferred from homology"/>
<comment type="similarity">
    <text evidence="8">Belongs to the tRNA(Ile)-lysidine synthase family.</text>
</comment>
<dbReference type="SMART" id="SM00977">
    <property type="entry name" value="TilS_C"/>
    <property type="match status" value="1"/>
</dbReference>
<dbReference type="SUPFAM" id="SSF82829">
    <property type="entry name" value="MesJ substrate recognition domain-like"/>
    <property type="match status" value="1"/>
</dbReference>
<dbReference type="GO" id="GO:0032267">
    <property type="term" value="F:tRNA(Ile)-lysidine synthase activity"/>
    <property type="evidence" value="ECO:0007669"/>
    <property type="project" value="UniProtKB-EC"/>
</dbReference>
<comment type="subcellular location">
    <subcellularLocation>
        <location evidence="1 8">Cytoplasm</location>
    </subcellularLocation>
</comment>
<evidence type="ECO:0000256" key="4">
    <source>
        <dbReference type="ARBA" id="ARBA00022694"/>
    </source>
</evidence>
<dbReference type="NCBIfam" id="TIGR02432">
    <property type="entry name" value="lysidine_TilS_N"/>
    <property type="match status" value="1"/>
</dbReference>
<dbReference type="GO" id="GO:0005737">
    <property type="term" value="C:cytoplasm"/>
    <property type="evidence" value="ECO:0007669"/>
    <property type="project" value="UniProtKB-SubCell"/>
</dbReference>
<feature type="binding site" evidence="8">
    <location>
        <begin position="26"/>
        <end position="31"/>
    </location>
    <ligand>
        <name>ATP</name>
        <dbReference type="ChEBI" id="CHEBI:30616"/>
    </ligand>
</feature>
<sequence>MRSHYLYQTVFAQLRTLKGSVTVALSGGVDSIVLLHIVAECQLQLPELSIKALHVNHGLSEHAMIWQQFCQDTCQRLNVPFICQQVDVVRKNRQSLEAIAREQRYQAFATHTDPDSIILLGQHQDDQVETFFLHLKRGSGLAGLSAMAMETPFVDGRRLIRPFLHTSRNDIEAFCKQYSLQHIEDESNADIAFDRNFLRHQILPLLNQRFTGFDHCVARSAQLLSEQQQLIDEISASDYADVADGHELSINALLNLSDIRQRNVFRYWLNQYDFLMPSKALTEQVFSQLSSTKTDASLTIKLSHGLLRRYNQKLYLVRPEAELADQSLVTNQHNLADGRTLHWLQGQGIRAAFPHEVVSVQFANMKALIKPSNKPGRNTVKHWLKDVKVPSWQRDRVPLIFYNHELVQIVGYFISELHQSSEGGKWIIDDAKRN</sequence>
<dbReference type="Gene3D" id="1.20.59.20">
    <property type="match status" value="1"/>
</dbReference>
<dbReference type="OrthoDB" id="9807403at2"/>
<evidence type="ECO:0000256" key="6">
    <source>
        <dbReference type="ARBA" id="ARBA00022840"/>
    </source>
</evidence>
<dbReference type="SUPFAM" id="SSF56037">
    <property type="entry name" value="PheT/TilS domain"/>
    <property type="match status" value="1"/>
</dbReference>
<dbReference type="Gene3D" id="3.40.50.620">
    <property type="entry name" value="HUPs"/>
    <property type="match status" value="1"/>
</dbReference>
<organism evidence="10 11">
    <name type="scientific">Pseudoalteromonas ulvae</name>
    <dbReference type="NCBI Taxonomy" id="107327"/>
    <lineage>
        <taxon>Bacteria</taxon>
        <taxon>Pseudomonadati</taxon>
        <taxon>Pseudomonadota</taxon>
        <taxon>Gammaproteobacteria</taxon>
        <taxon>Alteromonadales</taxon>
        <taxon>Pseudoalteromonadaceae</taxon>
        <taxon>Pseudoalteromonas</taxon>
    </lineage>
</organism>
<dbReference type="AlphaFoldDB" id="A0A244CS46"/>
<comment type="catalytic activity">
    <reaction evidence="7 8">
        <text>cytidine(34) in tRNA(Ile2) + L-lysine + ATP = lysidine(34) in tRNA(Ile2) + AMP + diphosphate + H(+)</text>
        <dbReference type="Rhea" id="RHEA:43744"/>
        <dbReference type="Rhea" id="RHEA-COMP:10625"/>
        <dbReference type="Rhea" id="RHEA-COMP:10670"/>
        <dbReference type="ChEBI" id="CHEBI:15378"/>
        <dbReference type="ChEBI" id="CHEBI:30616"/>
        <dbReference type="ChEBI" id="CHEBI:32551"/>
        <dbReference type="ChEBI" id="CHEBI:33019"/>
        <dbReference type="ChEBI" id="CHEBI:82748"/>
        <dbReference type="ChEBI" id="CHEBI:83665"/>
        <dbReference type="ChEBI" id="CHEBI:456215"/>
        <dbReference type="EC" id="6.3.4.19"/>
    </reaction>
</comment>
<comment type="domain">
    <text evidence="8">The N-terminal region contains the highly conserved SGGXDS motif, predicted to be a P-loop motif involved in ATP binding.</text>
</comment>
<dbReference type="PANTHER" id="PTHR43033:SF1">
    <property type="entry name" value="TRNA(ILE)-LYSIDINE SYNTHASE-RELATED"/>
    <property type="match status" value="1"/>
</dbReference>
<keyword evidence="5 8" id="KW-0547">Nucleotide-binding</keyword>
<evidence type="ECO:0000256" key="5">
    <source>
        <dbReference type="ARBA" id="ARBA00022741"/>
    </source>
</evidence>
<dbReference type="Pfam" id="PF09179">
    <property type="entry name" value="TilS"/>
    <property type="match status" value="1"/>
</dbReference>
<dbReference type="NCBIfam" id="TIGR02433">
    <property type="entry name" value="lysidine_TilS_C"/>
    <property type="match status" value="1"/>
</dbReference>
<dbReference type="InterPro" id="IPR014729">
    <property type="entry name" value="Rossmann-like_a/b/a_fold"/>
</dbReference>
<gene>
    <name evidence="8" type="primary">tilS</name>
    <name evidence="10" type="ORF">B1199_08690</name>
</gene>
<dbReference type="Pfam" id="PF11734">
    <property type="entry name" value="TilS_C"/>
    <property type="match status" value="1"/>
</dbReference>
<accession>A0A244CS46</accession>
<evidence type="ECO:0000256" key="8">
    <source>
        <dbReference type="HAMAP-Rule" id="MF_01161"/>
    </source>
</evidence>
<reference evidence="10 11" key="1">
    <citation type="submission" date="2017-02" db="EMBL/GenBank/DDBJ databases">
        <title>Pseudoalteromonas ulvae TC14 Genome.</title>
        <authorList>
            <person name="Molmeret M."/>
        </authorList>
    </citation>
    <scope>NUCLEOTIDE SEQUENCE [LARGE SCALE GENOMIC DNA]</scope>
    <source>
        <strain evidence="10">TC14</strain>
    </source>
</reference>
<evidence type="ECO:0000256" key="1">
    <source>
        <dbReference type="ARBA" id="ARBA00004496"/>
    </source>
</evidence>